<evidence type="ECO:0000259" key="5">
    <source>
        <dbReference type="Pfam" id="PF01420"/>
    </source>
</evidence>
<evidence type="ECO:0000256" key="2">
    <source>
        <dbReference type="ARBA" id="ARBA00022747"/>
    </source>
</evidence>
<dbReference type="OrthoDB" id="9815652at2"/>
<dbReference type="SUPFAM" id="SSF116734">
    <property type="entry name" value="DNA methylase specificity domain"/>
    <property type="match status" value="2"/>
</dbReference>
<sequence>MRGMNVETFFENFELLTNASNAVDKLREVVLQLAVRGKLVSQDSEDESASLLLQKVQARKEFLIKEGKIKKIKESKLTIDVDDIIFSLPNGWCWENLSKLVLQIKRGPSLKCNQEGLGIRYITSGNLLNGKLDLSADFKFLDGFDKIYSCRLYPGDVILNCVNSLEKLGKSAVFREEHGDAIVGFNNYALELPKDLIFPDYIQIFFQSFVFKKQLVPLTKEAINQASIATREVNSFILPIPPFAEQKRIVEKCDRLLIVCDEIEKRQQQRQASLLKMNEGAIFQLLTAQTPDDFHHHWQRICNNFDLLYSIPETIPKLRQAILQLAMQGLFVTEKANNEQNALSQPQKVSNFVKVLNGYAFKSEWFLVNGIKLLRNANIGHGFLRWDDTARISPEQASEFQRFKLGEGDIVISLDRPIINTGLKLAKVSKNDLPCLLLQRVGKFEFLTNEVDSDYFFWWLQSPIFINSIDPGRSNGVPHISSKQIEAIPFNPPPLAEQKRIVAKVDSLLSLCDALEAKLKAARDSSTTLMEVAARQILVA</sequence>
<dbReference type="Pfam" id="PF01420">
    <property type="entry name" value="Methylase_S"/>
    <property type="match status" value="2"/>
</dbReference>
<feature type="domain" description="Type I restriction modification DNA specificity" evidence="5">
    <location>
        <begin position="102"/>
        <end position="269"/>
    </location>
</feature>
<dbReference type="InterPro" id="IPR044946">
    <property type="entry name" value="Restrct_endonuc_typeI_TRD_sf"/>
</dbReference>
<gene>
    <name evidence="6" type="ORF">C7B82_04450</name>
</gene>
<comment type="subunit">
    <text evidence="4">The methyltransferase is composed of M and S polypeptides.</text>
</comment>
<reference evidence="7" key="1">
    <citation type="submission" date="2018-02" db="EMBL/GenBank/DDBJ databases">
        <authorList>
            <person name="Moore K."/>
            <person name="Momper L."/>
        </authorList>
    </citation>
    <scope>NUCLEOTIDE SEQUENCE [LARGE SCALE GENOMIC DNA]</scope>
    <source>
        <strain evidence="7">ULC18</strain>
    </source>
</reference>
<dbReference type="CDD" id="cd17259">
    <property type="entry name" value="RMtype1_S_StySKI-TRD2-CR2_like"/>
    <property type="match status" value="1"/>
</dbReference>
<proteinExistence type="inferred from homology"/>
<reference evidence="6 7" key="2">
    <citation type="submission" date="2018-03" db="EMBL/GenBank/DDBJ databases">
        <title>The ancient ancestry and fast evolution of plastids.</title>
        <authorList>
            <person name="Moore K.R."/>
            <person name="Magnabosco C."/>
            <person name="Momper L."/>
            <person name="Gold D.A."/>
            <person name="Bosak T."/>
            <person name="Fournier G.P."/>
        </authorList>
    </citation>
    <scope>NUCLEOTIDE SEQUENCE [LARGE SCALE GENOMIC DNA]</scope>
    <source>
        <strain evidence="6 7">ULC18</strain>
    </source>
</reference>
<keyword evidence="7" id="KW-1185">Reference proteome</keyword>
<evidence type="ECO:0000256" key="4">
    <source>
        <dbReference type="ARBA" id="ARBA00038652"/>
    </source>
</evidence>
<dbReference type="GO" id="GO:0009307">
    <property type="term" value="P:DNA restriction-modification system"/>
    <property type="evidence" value="ECO:0007669"/>
    <property type="project" value="UniProtKB-KW"/>
</dbReference>
<dbReference type="Proteomes" id="UP000239576">
    <property type="component" value="Unassembled WGS sequence"/>
</dbReference>
<dbReference type="EMBL" id="PVWK01000017">
    <property type="protein sequence ID" value="PSB33733.1"/>
    <property type="molecule type" value="Genomic_DNA"/>
</dbReference>
<dbReference type="GO" id="GO:0003677">
    <property type="term" value="F:DNA binding"/>
    <property type="evidence" value="ECO:0007669"/>
    <property type="project" value="UniProtKB-KW"/>
</dbReference>
<dbReference type="PANTHER" id="PTHR43140">
    <property type="entry name" value="TYPE-1 RESTRICTION ENZYME ECOKI SPECIFICITY PROTEIN"/>
    <property type="match status" value="1"/>
</dbReference>
<keyword evidence="3" id="KW-0238">DNA-binding</keyword>
<evidence type="ECO:0000313" key="7">
    <source>
        <dbReference type="Proteomes" id="UP000239576"/>
    </source>
</evidence>
<name>A0A2T1ELZ6_9CYAN</name>
<evidence type="ECO:0000256" key="3">
    <source>
        <dbReference type="ARBA" id="ARBA00023125"/>
    </source>
</evidence>
<comment type="similarity">
    <text evidence="1">Belongs to the type-I restriction system S methylase family.</text>
</comment>
<comment type="caution">
    <text evidence="6">The sequence shown here is derived from an EMBL/GenBank/DDBJ whole genome shotgun (WGS) entry which is preliminary data.</text>
</comment>
<keyword evidence="2" id="KW-0680">Restriction system</keyword>
<protein>
    <recommendedName>
        <fullName evidence="5">Type I restriction modification DNA specificity domain-containing protein</fullName>
    </recommendedName>
</protein>
<evidence type="ECO:0000256" key="1">
    <source>
        <dbReference type="ARBA" id="ARBA00010923"/>
    </source>
</evidence>
<evidence type="ECO:0000313" key="6">
    <source>
        <dbReference type="EMBL" id="PSB33733.1"/>
    </source>
</evidence>
<dbReference type="AlphaFoldDB" id="A0A2T1ELZ6"/>
<organism evidence="6 7">
    <name type="scientific">Stenomitos frigidus ULC18</name>
    <dbReference type="NCBI Taxonomy" id="2107698"/>
    <lineage>
        <taxon>Bacteria</taxon>
        <taxon>Bacillati</taxon>
        <taxon>Cyanobacteriota</taxon>
        <taxon>Cyanophyceae</taxon>
        <taxon>Leptolyngbyales</taxon>
        <taxon>Leptolyngbyaceae</taxon>
        <taxon>Stenomitos</taxon>
    </lineage>
</organism>
<dbReference type="InterPro" id="IPR051212">
    <property type="entry name" value="Type-I_RE_S_subunit"/>
</dbReference>
<accession>A0A2T1ELZ6</accession>
<feature type="domain" description="Type I restriction modification DNA specificity" evidence="5">
    <location>
        <begin position="355"/>
        <end position="521"/>
    </location>
</feature>
<dbReference type="InterPro" id="IPR000055">
    <property type="entry name" value="Restrct_endonuc_typeI_TRD"/>
</dbReference>
<dbReference type="PANTHER" id="PTHR43140:SF1">
    <property type="entry name" value="TYPE I RESTRICTION ENZYME ECOKI SPECIFICITY SUBUNIT"/>
    <property type="match status" value="1"/>
</dbReference>
<dbReference type="Gene3D" id="3.90.220.20">
    <property type="entry name" value="DNA methylase specificity domains"/>
    <property type="match status" value="2"/>
</dbReference>